<dbReference type="AlphaFoldDB" id="A0A1T4VMI9"/>
<evidence type="ECO:0000256" key="1">
    <source>
        <dbReference type="SAM" id="Phobius"/>
    </source>
</evidence>
<reference evidence="3 4" key="1">
    <citation type="submission" date="2017-02" db="EMBL/GenBank/DDBJ databases">
        <authorList>
            <person name="Peterson S.W."/>
        </authorList>
    </citation>
    <scope>NUCLEOTIDE SEQUENCE [LARGE SCALE GENOMIC DNA]</scope>
    <source>
        <strain evidence="3 4">ATCC 35992</strain>
    </source>
</reference>
<organism evidence="3 4">
    <name type="scientific">Eubacterium uniforme</name>
    <dbReference type="NCBI Taxonomy" id="39495"/>
    <lineage>
        <taxon>Bacteria</taxon>
        <taxon>Bacillati</taxon>
        <taxon>Bacillota</taxon>
        <taxon>Clostridia</taxon>
        <taxon>Eubacteriales</taxon>
        <taxon>Eubacteriaceae</taxon>
        <taxon>Eubacterium</taxon>
    </lineage>
</organism>
<dbReference type="Proteomes" id="UP000190814">
    <property type="component" value="Unassembled WGS sequence"/>
</dbReference>
<dbReference type="RefSeq" id="WP_078766104.1">
    <property type="nucleotide sequence ID" value="NZ_FUXZ01000007.1"/>
</dbReference>
<keyword evidence="1" id="KW-0472">Membrane</keyword>
<evidence type="ECO:0000313" key="3">
    <source>
        <dbReference type="EMBL" id="SKA66149.1"/>
    </source>
</evidence>
<keyword evidence="1" id="KW-0812">Transmembrane</keyword>
<feature type="transmembrane region" description="Helical" evidence="1">
    <location>
        <begin position="21"/>
        <end position="45"/>
    </location>
</feature>
<evidence type="ECO:0000259" key="2">
    <source>
        <dbReference type="Pfam" id="PF07811"/>
    </source>
</evidence>
<keyword evidence="4" id="KW-1185">Reference proteome</keyword>
<keyword evidence="1" id="KW-1133">Transmembrane helix</keyword>
<dbReference type="STRING" id="39495.SAMN02745111_01236"/>
<dbReference type="InterPro" id="IPR012495">
    <property type="entry name" value="TadE-like_dom"/>
</dbReference>
<sequence length="170" mass="19286">MVNVRSLFCRRRRNEEGQGTVEFALILPILLIIIFGIIDFGWLFFNMEMVADVARSSARKAVVSIHDYGETNAAGEKETDAITKDVKFNKVAFETNLKSIVGKKLPGYLNKPGANLQVKADEEDTASSIKNKVIKVTVEVDIPLFTPVLWTITGHKKYHVRREVKMKREY</sequence>
<dbReference type="Pfam" id="PF07811">
    <property type="entry name" value="TadE"/>
    <property type="match status" value="1"/>
</dbReference>
<protein>
    <submittedName>
        <fullName evidence="3">TadE-like protein</fullName>
    </submittedName>
</protein>
<evidence type="ECO:0000313" key="4">
    <source>
        <dbReference type="Proteomes" id="UP000190814"/>
    </source>
</evidence>
<gene>
    <name evidence="3" type="ORF">SAMN02745111_01236</name>
</gene>
<proteinExistence type="predicted"/>
<name>A0A1T4VMI9_9FIRM</name>
<dbReference type="EMBL" id="FUXZ01000007">
    <property type="protein sequence ID" value="SKA66149.1"/>
    <property type="molecule type" value="Genomic_DNA"/>
</dbReference>
<feature type="domain" description="TadE-like" evidence="2">
    <location>
        <begin position="17"/>
        <end position="59"/>
    </location>
</feature>
<accession>A0A1T4VMI9</accession>